<organism evidence="7 8">
    <name type="scientific">Tritrichomonas musculus</name>
    <dbReference type="NCBI Taxonomy" id="1915356"/>
    <lineage>
        <taxon>Eukaryota</taxon>
        <taxon>Metamonada</taxon>
        <taxon>Parabasalia</taxon>
        <taxon>Tritrichomonadida</taxon>
        <taxon>Tritrichomonadidae</taxon>
        <taxon>Tritrichomonas</taxon>
    </lineage>
</organism>
<dbReference type="SUPFAM" id="SSF56112">
    <property type="entry name" value="Protein kinase-like (PK-like)"/>
    <property type="match status" value="7"/>
</dbReference>
<evidence type="ECO:0000256" key="5">
    <source>
        <dbReference type="SAM" id="MobiDB-lite"/>
    </source>
</evidence>
<proteinExistence type="predicted"/>
<evidence type="ECO:0000256" key="2">
    <source>
        <dbReference type="ARBA" id="ARBA00022741"/>
    </source>
</evidence>
<name>A0ABR2HBX7_9EUKA</name>
<feature type="domain" description="Protein kinase" evidence="6">
    <location>
        <begin position="737"/>
        <end position="1007"/>
    </location>
</feature>
<evidence type="ECO:0000256" key="4">
    <source>
        <dbReference type="PROSITE-ProRule" id="PRU10141"/>
    </source>
</evidence>
<comment type="caution">
    <text evidence="7">The sequence shown here is derived from an EMBL/GenBank/DDBJ whole genome shotgun (WGS) entry which is preliminary data.</text>
</comment>
<keyword evidence="1" id="KW-0808">Transferase</keyword>
<dbReference type="Pfam" id="PF07714">
    <property type="entry name" value="PK_Tyr_Ser-Thr"/>
    <property type="match status" value="4"/>
</dbReference>
<protein>
    <recommendedName>
        <fullName evidence="6">Protein kinase domain-containing protein</fullName>
    </recommendedName>
</protein>
<feature type="domain" description="Protein kinase" evidence="6">
    <location>
        <begin position="2050"/>
        <end position="2401"/>
    </location>
</feature>
<feature type="binding site" evidence="4">
    <location>
        <position position="1074"/>
    </location>
    <ligand>
        <name>ATP</name>
        <dbReference type="ChEBI" id="CHEBI:30616"/>
    </ligand>
</feature>
<feature type="domain" description="Protein kinase" evidence="6">
    <location>
        <begin position="1726"/>
        <end position="2001"/>
    </location>
</feature>
<keyword evidence="8" id="KW-1185">Reference proteome</keyword>
<dbReference type="InterPro" id="IPR011009">
    <property type="entry name" value="Kinase-like_dom_sf"/>
</dbReference>
<dbReference type="PROSITE" id="PS00108">
    <property type="entry name" value="PROTEIN_KINASE_ST"/>
    <property type="match status" value="2"/>
</dbReference>
<evidence type="ECO:0000313" key="7">
    <source>
        <dbReference type="EMBL" id="KAK8844218.1"/>
    </source>
</evidence>
<dbReference type="PRINTS" id="PR00109">
    <property type="entry name" value="TYRKINASE"/>
</dbReference>
<dbReference type="EMBL" id="JAPFFF010000033">
    <property type="protein sequence ID" value="KAK8844218.1"/>
    <property type="molecule type" value="Genomic_DNA"/>
</dbReference>
<evidence type="ECO:0000256" key="3">
    <source>
        <dbReference type="ARBA" id="ARBA00022840"/>
    </source>
</evidence>
<keyword evidence="2 4" id="KW-0547">Nucleotide-binding</keyword>
<feature type="domain" description="Protein kinase" evidence="6">
    <location>
        <begin position="1045"/>
        <end position="1317"/>
    </location>
</feature>
<feature type="compositionally biased region" description="Low complexity" evidence="5">
    <location>
        <begin position="334"/>
        <end position="347"/>
    </location>
</feature>
<keyword evidence="1" id="KW-0723">Serine/threonine-protein kinase</keyword>
<feature type="domain" description="Protein kinase" evidence="6">
    <location>
        <begin position="1375"/>
        <end position="1645"/>
    </location>
</feature>
<keyword evidence="1" id="KW-0418">Kinase</keyword>
<dbReference type="InterPro" id="IPR017441">
    <property type="entry name" value="Protein_kinase_ATP_BS"/>
</dbReference>
<keyword evidence="3 4" id="KW-0067">ATP-binding</keyword>
<dbReference type="Gene3D" id="1.10.510.10">
    <property type="entry name" value="Transferase(Phosphotransferase) domain 1"/>
    <property type="match status" value="7"/>
</dbReference>
<dbReference type="SMART" id="SM00220">
    <property type="entry name" value="S_TKc"/>
    <property type="match status" value="5"/>
</dbReference>
<dbReference type="InterPro" id="IPR051681">
    <property type="entry name" value="Ser/Thr_Kinases-Pseudokinases"/>
</dbReference>
<evidence type="ECO:0000313" key="8">
    <source>
        <dbReference type="Proteomes" id="UP001470230"/>
    </source>
</evidence>
<dbReference type="PROSITE" id="PS00107">
    <property type="entry name" value="PROTEIN_KINASE_ATP"/>
    <property type="match status" value="2"/>
</dbReference>
<dbReference type="PROSITE" id="PS50011">
    <property type="entry name" value="PROTEIN_KINASE_DOM"/>
    <property type="match status" value="7"/>
</dbReference>
<dbReference type="PANTHER" id="PTHR44329">
    <property type="entry name" value="SERINE/THREONINE-PROTEIN KINASE TNNI3K-RELATED"/>
    <property type="match status" value="1"/>
</dbReference>
<dbReference type="InterPro" id="IPR008271">
    <property type="entry name" value="Ser/Thr_kinase_AS"/>
</dbReference>
<dbReference type="Proteomes" id="UP001470230">
    <property type="component" value="Unassembled WGS sequence"/>
</dbReference>
<gene>
    <name evidence="7" type="ORF">M9Y10_024424</name>
</gene>
<dbReference type="InterPro" id="IPR000719">
    <property type="entry name" value="Prot_kinase_dom"/>
</dbReference>
<dbReference type="PANTHER" id="PTHR44329:SF298">
    <property type="entry name" value="MIXED LINEAGE KINASE DOMAIN-LIKE PROTEIN"/>
    <property type="match status" value="1"/>
</dbReference>
<feature type="domain" description="Protein kinase" evidence="6">
    <location>
        <begin position="32"/>
        <end position="303"/>
    </location>
</feature>
<feature type="domain" description="Protein kinase" evidence="6">
    <location>
        <begin position="425"/>
        <end position="691"/>
    </location>
</feature>
<accession>A0ABR2HBX7</accession>
<sequence>MQSESEDTPLQLLIRDYINQSTDDIFLNLADFDIIETLSSDNKSEVFKVKQKGVDIFYAAKSFNVNPNSAFELKKSNLSTIFKILFDSNNPSIPTLIGISPYDFSKEPKLTIITEYAQYGSLEDILQKERQKVYNFNFKSKKLIVIYGIAFAMKYLHSRFILHLKLTPRNILLNDSFHPKLSGLENCFSISCETPYIKSEIISEAPYIAPEVWESQEYTRASNVYAFSMILYEIITNKKPFSEFKDVDQIKEEVVNNDYRPHLTKTIPECYKKLIESCWSKNPKNRPTFVDIVAKIENDKDYILDDFDKDEYLNFIEFPYFKNIRKSIQEHLPSSSISNEDNSSRSDLYSQEEEEEYDKEEELDDDKEDKDKYLFSIIENLNINDIDSDKNGPNSFFNDAYLYFDASDSPKIKFNQYPFFDIRGFNEGEALDSEGFIKCNKIYDKNTHKELEARSFIYKQYDLKNFINFDNLINIIFQLDHPFLMKCFGYYPFNFKNEPRPVIITTPRSNVYLSDILKNKGEINNNWDSTQKLITIYEIASGMKYLHSHNIYIRTLCPANIFFDDNFYPKIDIFEFCIDLNKKQDETSKINIPISYYPPELFEGGDYTSKSEVYAFSMIVYEILTNKEPFKELSDYESIKKAVLNCERPHLEETISESYRVLLEKCWSSKAEERPTFDEIVELLKTDQCFIEAIENHEKYLEFIEKDKKIDSPASFEDNKFPIFELNLDTIVNISEYSKVNIIGEVNTTNIIKIKEVKTGLYFGARKLPIINNVFSKEQFILFYHRLNALSKIDHFSVLKIIGFSPFDVNNRPNPIVISEYATNGSLKNILENERKCNFEERWDITTMAVTIYGIASGMKYLHSHNIHNRALCPANIYFDDNFYPKIDIFDFCIDLNKKQDETSQINIPISYYPPELFEGGDYTSKSEVYAFSMIVYEILTNKEPFKELSDYESIKKAVLNCERPHLEETISESYRVLLEKCWSSKAEERPTFDEIVTLLSSDSSFITSYVDEQYFKNYVQSLDPTTFQVHTESIFKGKLDINNFEKIEAIGRGSFGKVCKVHEKSTGYFFAAKISRFENEIPKEEKLSIRREIKVMTKANHPSILKLYGYSPVNFKNKKKFTFIMDLAKIDLNTILMSERESNAPDGWNLTQKLIVIYGIASAMKYLHSLDIIHRDLKPANILLDEYLFPKVCDFGISKILHSYNIDHSNESSGNPKGTLAYMAPEALLYGIYAKAGDVYAFGIMVYEIIVGKRAWGNSTMAIVLVMKLLKNQRPLFTHPIPNCYRKLIEKCWLQDMYERPSFSEIVEYLGTNESFKEGIDVDAFLNYVKYVDGHLPPEIQRKIFTKFDDIDSLKKINYLELAPTVQFIDLSNYEKGKILGKGGFGKAYEVIDKRTNEIYAAKVSIDEFYILTKIEQLNYSREVNIMSAVKHESIIKFIGYSQFNFKGNPKPTYIMEYAKNGSLRKVINYEKQNFAKSDWNNTKKFINIYGIASIMKYLHSLDIIHRDLKSDNIILDEHLYPKLTDFGFSKRIFEHYEDTHLFLKGTPYYMAPEIYNGKYSKASDVFAYAMVLYEIVTTETKLGKFMSINQIMIEVLNKHYRPPMKKDIPECYKKLIQSCWAENPDDRPTFEEIVDKLKSDPSFMFDDVDLDEFMLYTEIIGDDYVTRNSLNKPQIKLEEDIKKVSLSISEDQINQNTINAFNKIFEDEVDDKTKSNFYLDINNYEIIELVKKGEFNKVYKVIEKRTGKIFAARISNIDMTEFSKEEMQTICKEFHRMSKIKHQSILRIIGFSPKDYKNRSNPVFITELTFKKSLQDVILNERKNIKNEGWDSTKKLINIYGIASGMKYLHSHGILHRNLKPSNILLDDLFRPKLSDFGFCNQLLIMNSVTLQSINKIHSSSCYQAPEVLNSEEYTKASDVYSFAIVAYEIITNDQPFINLYDYKNLLHEVVINGTRPKFNRQIPSCYCKLIESCWCQNPNERLTFDEIVDIIKNDSSFITSEINQREFYRYGCDLLKILINKNYKIFLQKKISIIISNFFSKIFFEYSSTLEFIGENSFAECSSLASISIPPLDNKIHFSVFEYCHLLVRIEIPFLTDPIPIPNIDDYEITELILNYPNNIFKGVNKNTGKEVVIKHFTGKNFSNRVNLYFGTNISRIDLPGLLKTQSFRFPLTNQEKRNVVLQNYKTTYEERCVNIDLTGYIAISEFMKNGSVKEITDKYLESEGKENEQMNPTIRSKIIFGVAATMKSLHKRKVIHRNLSNENVLLDDKLEPRIGSFSLSRFIDDPFELEMCVGTPLSMAPETFMDDWEGYSYPVDVYSYAIFLYRLFSIDVNFAIIRKIRSTQQFWAKIRRGFRPERPENIPDHYWELIQKCWKQDPSERPTFDEITTILKEDKYALEEFGQKTNLEQLHEYQRRIDVE</sequence>
<dbReference type="Pfam" id="PF00069">
    <property type="entry name" value="Pkinase"/>
    <property type="match status" value="3"/>
</dbReference>
<evidence type="ECO:0000256" key="1">
    <source>
        <dbReference type="ARBA" id="ARBA00022527"/>
    </source>
</evidence>
<feature type="compositionally biased region" description="Acidic residues" evidence="5">
    <location>
        <begin position="350"/>
        <end position="367"/>
    </location>
</feature>
<feature type="binding site" evidence="4">
    <location>
        <position position="1404"/>
    </location>
    <ligand>
        <name>ATP</name>
        <dbReference type="ChEBI" id="CHEBI:30616"/>
    </ligand>
</feature>
<dbReference type="InterPro" id="IPR001245">
    <property type="entry name" value="Ser-Thr/Tyr_kinase_cat_dom"/>
</dbReference>
<evidence type="ECO:0000259" key="6">
    <source>
        <dbReference type="PROSITE" id="PS50011"/>
    </source>
</evidence>
<feature type="region of interest" description="Disordered" evidence="5">
    <location>
        <begin position="332"/>
        <end position="367"/>
    </location>
</feature>
<reference evidence="7 8" key="1">
    <citation type="submission" date="2024-04" db="EMBL/GenBank/DDBJ databases">
        <title>Tritrichomonas musculus Genome.</title>
        <authorList>
            <person name="Alves-Ferreira E."/>
            <person name="Grigg M."/>
            <person name="Lorenzi H."/>
            <person name="Galac M."/>
        </authorList>
    </citation>
    <scope>NUCLEOTIDE SEQUENCE [LARGE SCALE GENOMIC DNA]</scope>
    <source>
        <strain evidence="7 8">EAF2021</strain>
    </source>
</reference>